<dbReference type="Pfam" id="PF12624">
    <property type="entry name" value="VPS13_N"/>
    <property type="match status" value="1"/>
</dbReference>
<keyword evidence="2 4" id="KW-0547">Nucleotide-binding</keyword>
<comment type="function">
    <text evidence="5">Plays a key role in chromosome recombination during meiosis.</text>
</comment>
<keyword evidence="5" id="KW-0469">Meiosis</keyword>
<dbReference type="PANTHER" id="PTHR45991">
    <property type="entry name" value="PACHYTENE CHECKPOINT PROTEIN 2"/>
    <property type="match status" value="1"/>
</dbReference>
<reference evidence="9 10" key="1">
    <citation type="journal article" date="2020" name="Nat. Food">
        <title>A phased Vanilla planifolia genome enables genetic improvement of flavour and production.</title>
        <authorList>
            <person name="Hasing T."/>
            <person name="Tang H."/>
            <person name="Brym M."/>
            <person name="Khazi F."/>
            <person name="Huang T."/>
            <person name="Chambers A.H."/>
        </authorList>
    </citation>
    <scope>NUCLEOTIDE SEQUENCE [LARGE SCALE GENOMIC DNA]</scope>
    <source>
        <tissue evidence="9">Leaf</tissue>
    </source>
</reference>
<dbReference type="InterPro" id="IPR058249">
    <property type="entry name" value="Pch2_C"/>
</dbReference>
<dbReference type="GO" id="GO:0005694">
    <property type="term" value="C:chromosome"/>
    <property type="evidence" value="ECO:0007669"/>
    <property type="project" value="TreeGrafter"/>
</dbReference>
<feature type="domain" description="Pachytene checkpoint protein 2 C-terminal" evidence="8">
    <location>
        <begin position="246"/>
        <end position="353"/>
    </location>
</feature>
<dbReference type="SUPFAM" id="SSF52540">
    <property type="entry name" value="P-loop containing nucleoside triphosphate hydrolases"/>
    <property type="match status" value="1"/>
</dbReference>
<dbReference type="InterPro" id="IPR003959">
    <property type="entry name" value="ATPase_AAA_core"/>
</dbReference>
<evidence type="ECO:0000313" key="9">
    <source>
        <dbReference type="EMBL" id="KAG0489310.1"/>
    </source>
</evidence>
<organism evidence="9 10">
    <name type="scientific">Vanilla planifolia</name>
    <name type="common">Vanilla</name>
    <dbReference type="NCBI Taxonomy" id="51239"/>
    <lineage>
        <taxon>Eukaryota</taxon>
        <taxon>Viridiplantae</taxon>
        <taxon>Streptophyta</taxon>
        <taxon>Embryophyta</taxon>
        <taxon>Tracheophyta</taxon>
        <taxon>Spermatophyta</taxon>
        <taxon>Magnoliopsida</taxon>
        <taxon>Liliopsida</taxon>
        <taxon>Asparagales</taxon>
        <taxon>Orchidaceae</taxon>
        <taxon>Vanilloideae</taxon>
        <taxon>Vanilleae</taxon>
        <taxon>Vanilla</taxon>
    </lineage>
</organism>
<evidence type="ECO:0000256" key="5">
    <source>
        <dbReference type="RuleBase" id="RU369050"/>
    </source>
</evidence>
<dbReference type="PANTHER" id="PTHR45991:SF1">
    <property type="entry name" value="PACHYTENE CHECKPOINT PROTEIN 2 HOMOLOG"/>
    <property type="match status" value="1"/>
</dbReference>
<dbReference type="InterPro" id="IPR027417">
    <property type="entry name" value="P-loop_NTPase"/>
</dbReference>
<dbReference type="Gene3D" id="3.40.50.300">
    <property type="entry name" value="P-loop containing nucleotide triphosphate hydrolases"/>
    <property type="match status" value="1"/>
</dbReference>
<evidence type="ECO:0000259" key="7">
    <source>
        <dbReference type="Pfam" id="PF12624"/>
    </source>
</evidence>
<comment type="subcellular location">
    <subcellularLocation>
        <location evidence="5">Nucleus</location>
    </subcellularLocation>
</comment>
<dbReference type="Pfam" id="PF23242">
    <property type="entry name" value="AAA_lid_TRIP13_C"/>
    <property type="match status" value="1"/>
</dbReference>
<keyword evidence="5" id="KW-0539">Nucleus</keyword>
<dbReference type="GO" id="GO:0005634">
    <property type="term" value="C:nucleus"/>
    <property type="evidence" value="ECO:0007669"/>
    <property type="project" value="UniProtKB-SubCell"/>
</dbReference>
<dbReference type="InterPro" id="IPR044539">
    <property type="entry name" value="Pch2-like"/>
</dbReference>
<dbReference type="GO" id="GO:0016887">
    <property type="term" value="F:ATP hydrolysis activity"/>
    <property type="evidence" value="ECO:0007669"/>
    <property type="project" value="InterPro"/>
</dbReference>
<dbReference type="Proteomes" id="UP000636800">
    <property type="component" value="Chromosome 3"/>
</dbReference>
<evidence type="ECO:0000256" key="4">
    <source>
        <dbReference type="RuleBase" id="RU003651"/>
    </source>
</evidence>
<keyword evidence="10" id="KW-1185">Reference proteome</keyword>
<dbReference type="AlphaFoldDB" id="A0A835VA20"/>
<dbReference type="Pfam" id="PF00004">
    <property type="entry name" value="AAA"/>
    <property type="match status" value="1"/>
</dbReference>
<gene>
    <name evidence="9" type="ORF">HPP92_008121</name>
</gene>
<evidence type="ECO:0000259" key="6">
    <source>
        <dbReference type="Pfam" id="PF00004"/>
    </source>
</evidence>
<dbReference type="InterPro" id="IPR026854">
    <property type="entry name" value="VPS13_N"/>
</dbReference>
<feature type="domain" description="Chorein N-terminal" evidence="7">
    <location>
        <begin position="1"/>
        <end position="131"/>
    </location>
</feature>
<dbReference type="InterPro" id="IPR003960">
    <property type="entry name" value="ATPase_AAA_CS"/>
</dbReference>
<comment type="similarity">
    <text evidence="5">Belongs to the AAA ATPase family. PCH2 subfamily.</text>
</comment>
<dbReference type="PROSITE" id="PS00674">
    <property type="entry name" value="AAA"/>
    <property type="match status" value="1"/>
</dbReference>
<comment type="caution">
    <text evidence="9">The sequence shown here is derived from an EMBL/GenBank/DDBJ whole genome shotgun (WGS) entry which is preliminary data.</text>
</comment>
<evidence type="ECO:0000313" key="10">
    <source>
        <dbReference type="Proteomes" id="UP000636800"/>
    </source>
</evidence>
<evidence type="ECO:0000256" key="1">
    <source>
        <dbReference type="ARBA" id="ARBA00022448"/>
    </source>
</evidence>
<dbReference type="EMBL" id="JADCNL010000003">
    <property type="protein sequence ID" value="KAG0489310.1"/>
    <property type="molecule type" value="Genomic_DNA"/>
</dbReference>
<evidence type="ECO:0000259" key="8">
    <source>
        <dbReference type="Pfam" id="PF23242"/>
    </source>
</evidence>
<proteinExistence type="inferred from homology"/>
<evidence type="ECO:0000256" key="2">
    <source>
        <dbReference type="ARBA" id="ARBA00022741"/>
    </source>
</evidence>
<protein>
    <recommendedName>
        <fullName evidence="5">Pachytene checkpoint protein 2 homolog</fullName>
    </recommendedName>
</protein>
<sequence>MFEAHVLYLLRKYLGEYVEGLSVEALRISVWKGDVVLKDLRLKAEALNSLKLPVVVKAGFVGTITLQVPWKSLGKEPVVVLIDRIFLLAEPAPDGLTIKEEDREKLFESKLQQIERVASQAQQQQQRLFMFKSQNPNELIDFHSSRSDEVESLAAARHAALSGSEPSDSIRISNIQSVILNIVCVKTDISLYDSAIKVVNALLTQMDRLKSWPNVIIMTTSNITDAIDVAFVDRADIRAYVGPPALQARYEILRSCLQELLRTGILKFPQDHEDHVLLNYSTLKEKLNTSELEKPQESLLLCWKLLEAAEACQGLSGRTLRKLPFLTHAALPSPSCCETSKFVHTLIEIAKREVSELHA</sequence>
<accession>A0A835VA20</accession>
<keyword evidence="3 4" id="KW-0067">ATP-binding</keyword>
<dbReference type="GO" id="GO:0005524">
    <property type="term" value="F:ATP binding"/>
    <property type="evidence" value="ECO:0007669"/>
    <property type="project" value="UniProtKB-KW"/>
</dbReference>
<evidence type="ECO:0000256" key="3">
    <source>
        <dbReference type="ARBA" id="ARBA00022840"/>
    </source>
</evidence>
<name>A0A835VA20_VANPL</name>
<keyword evidence="1" id="KW-0813">Transport</keyword>
<dbReference type="GO" id="GO:0051598">
    <property type="term" value="P:meiotic recombination checkpoint signaling"/>
    <property type="evidence" value="ECO:0007669"/>
    <property type="project" value="TreeGrafter"/>
</dbReference>
<feature type="domain" description="ATPase AAA-type core" evidence="6">
    <location>
        <begin position="194"/>
        <end position="242"/>
    </location>
</feature>
<dbReference type="GO" id="GO:0007131">
    <property type="term" value="P:reciprocal meiotic recombination"/>
    <property type="evidence" value="ECO:0007669"/>
    <property type="project" value="UniProtKB-UniRule"/>
</dbReference>